<dbReference type="Proteomes" id="UP000003577">
    <property type="component" value="Unassembled WGS sequence"/>
</dbReference>
<dbReference type="EMBL" id="AAVP02000011">
    <property type="protein sequence ID" value="EDK23763.1"/>
    <property type="molecule type" value="Genomic_DNA"/>
</dbReference>
<protein>
    <recommendedName>
        <fullName evidence="4">DUF1351 domain-containing protein</fullName>
    </recommendedName>
</protein>
<dbReference type="AlphaFoldDB" id="A5KP81"/>
<feature type="region of interest" description="Disordered" evidence="1">
    <location>
        <begin position="248"/>
        <end position="278"/>
    </location>
</feature>
<proteinExistence type="predicted"/>
<comment type="caution">
    <text evidence="2">The sequence shown here is derived from an EMBL/GenBank/DDBJ whole genome shotgun (WGS) entry which is preliminary data.</text>
</comment>
<reference evidence="2 3" key="1">
    <citation type="submission" date="2007-03" db="EMBL/GenBank/DDBJ databases">
        <authorList>
            <person name="Fulton L."/>
            <person name="Clifton S."/>
            <person name="Fulton B."/>
            <person name="Xu J."/>
            <person name="Minx P."/>
            <person name="Pepin K.H."/>
            <person name="Johnson M."/>
            <person name="Thiruvilangam P."/>
            <person name="Bhonagiri V."/>
            <person name="Nash W.E."/>
            <person name="Mardis E.R."/>
            <person name="Wilson R.K."/>
        </authorList>
    </citation>
    <scope>NUCLEOTIDE SEQUENCE [LARGE SCALE GENOMIC DNA]</scope>
    <source>
        <strain evidence="2 3">ATCC 27756</strain>
    </source>
</reference>
<evidence type="ECO:0000313" key="2">
    <source>
        <dbReference type="EMBL" id="EDK23763.1"/>
    </source>
</evidence>
<organism evidence="2 3">
    <name type="scientific">[Ruminococcus] torques ATCC 27756</name>
    <dbReference type="NCBI Taxonomy" id="411460"/>
    <lineage>
        <taxon>Bacteria</taxon>
        <taxon>Bacillati</taxon>
        <taxon>Bacillota</taxon>
        <taxon>Clostridia</taxon>
        <taxon>Lachnospirales</taxon>
        <taxon>Lachnospiraceae</taxon>
        <taxon>Mediterraneibacter</taxon>
    </lineage>
</organism>
<dbReference type="Pfam" id="PF07083">
    <property type="entry name" value="DUF1351"/>
    <property type="match status" value="1"/>
</dbReference>
<evidence type="ECO:0008006" key="4">
    <source>
        <dbReference type="Google" id="ProtNLM"/>
    </source>
</evidence>
<feature type="compositionally biased region" description="Basic and acidic residues" evidence="1">
    <location>
        <begin position="248"/>
        <end position="257"/>
    </location>
</feature>
<reference evidence="2 3" key="2">
    <citation type="submission" date="2007-04" db="EMBL/GenBank/DDBJ databases">
        <title>Draft genome sequence of Ruminococcus torques (ATCC 27756).</title>
        <authorList>
            <person name="Sudarsanam P."/>
            <person name="Ley R."/>
            <person name="Guruge J."/>
            <person name="Turnbaugh P.J."/>
            <person name="Mahowald M."/>
            <person name="Liep D."/>
            <person name="Gordon J."/>
        </authorList>
    </citation>
    <scope>NUCLEOTIDE SEQUENCE [LARGE SCALE GENOMIC DNA]</scope>
    <source>
        <strain evidence="2 3">ATCC 27756</strain>
    </source>
</reference>
<accession>A5KP81</accession>
<dbReference type="RefSeq" id="WP_004846293.1">
    <property type="nucleotide sequence ID" value="NZ_DS264349.1"/>
</dbReference>
<name>A5KP81_9FIRM</name>
<evidence type="ECO:0000256" key="1">
    <source>
        <dbReference type="SAM" id="MobiDB-lite"/>
    </source>
</evidence>
<dbReference type="InterPro" id="IPR009785">
    <property type="entry name" value="Prophage_Lj928_Orf309"/>
</dbReference>
<dbReference type="PaxDb" id="411460-RUMTOR_02065"/>
<sequence length="319" mass="37170">MNELTLNVKQNPGVIELNFDEIEKALDAKLAEYKGAVFTEESKSIAKSEVANLRKLKKDFEDARKGVKKEWMKPYEDFEAKMKNLTEKIDEPICLIDSQLKDFERKRREERREKIKEIYQEIIGDMEEYCDLGRIYDTKWENATTTMRSIRESIATAVESARIAVSTISGMQSDAVEKALEIYKDSQDMAKAVAYINNYEQQKAEIMRREEERRRQEEERRRLAEEKRIRVAEREAIEREARIREQARQEAEARESQAARQEAAVAPLETEKSGGDDVMPFVQPDTRTVFYHVVASDEDIQAIDMALDSIGVYYERRDG</sequence>
<dbReference type="HOGENOM" id="CLU_062796_0_0_9"/>
<gene>
    <name evidence="2" type="ORF">RUMTOR_02065</name>
</gene>
<evidence type="ECO:0000313" key="3">
    <source>
        <dbReference type="Proteomes" id="UP000003577"/>
    </source>
</evidence>